<dbReference type="Proteomes" id="UP000230646">
    <property type="component" value="Unassembled WGS sequence"/>
</dbReference>
<gene>
    <name evidence="1" type="ORF">COZ07_08875</name>
</gene>
<comment type="caution">
    <text evidence="1">The sequence shown here is derived from an EMBL/GenBank/DDBJ whole genome shotgun (WGS) entry which is preliminary data.</text>
</comment>
<dbReference type="AlphaFoldDB" id="A0A2M7PLR6"/>
<name>A0A2M7PLR6_9BACT</name>
<dbReference type="EMBL" id="PFKO01000325">
    <property type="protein sequence ID" value="PIY31570.1"/>
    <property type="molecule type" value="Genomic_DNA"/>
</dbReference>
<organism evidence="1 2">
    <name type="scientific">Candidatus Infernicultor aquiphilus</name>
    <dbReference type="NCBI Taxonomy" id="1805029"/>
    <lineage>
        <taxon>Bacteria</taxon>
        <taxon>Pseudomonadati</taxon>
        <taxon>Atribacterota</taxon>
        <taxon>Candidatus Phoenicimicrobiia</taxon>
        <taxon>Candidatus Pheonicimicrobiales</taxon>
        <taxon>Candidatus Phoenicimicrobiaceae</taxon>
        <taxon>Candidatus Infernicultor</taxon>
    </lineage>
</organism>
<evidence type="ECO:0000313" key="1">
    <source>
        <dbReference type="EMBL" id="PIY31570.1"/>
    </source>
</evidence>
<evidence type="ECO:0000313" key="2">
    <source>
        <dbReference type="Proteomes" id="UP000230646"/>
    </source>
</evidence>
<evidence type="ECO:0008006" key="3">
    <source>
        <dbReference type="Google" id="ProtNLM"/>
    </source>
</evidence>
<reference evidence="1 2" key="1">
    <citation type="submission" date="2017-09" db="EMBL/GenBank/DDBJ databases">
        <title>Depth-based differentiation of microbial function through sediment-hosted aquifers and enrichment of novel symbionts in the deep terrestrial subsurface.</title>
        <authorList>
            <person name="Probst A.J."/>
            <person name="Ladd B."/>
            <person name="Jarett J.K."/>
            <person name="Geller-Mcgrath D.E."/>
            <person name="Sieber C.M."/>
            <person name="Emerson J.B."/>
            <person name="Anantharaman K."/>
            <person name="Thomas B.C."/>
            <person name="Malmstrom R."/>
            <person name="Stieglmeier M."/>
            <person name="Klingl A."/>
            <person name="Woyke T."/>
            <person name="Ryan C.M."/>
            <person name="Banfield J.F."/>
        </authorList>
    </citation>
    <scope>NUCLEOTIDE SEQUENCE [LARGE SCALE GENOMIC DNA]</scope>
    <source>
        <strain evidence="1">CG_4_10_14_3_um_filter_34_13</strain>
    </source>
</reference>
<protein>
    <recommendedName>
        <fullName evidence="3">YvrJ family protein</fullName>
    </recommendedName>
</protein>
<proteinExistence type="predicted"/>
<dbReference type="RefSeq" id="WP_406608250.1">
    <property type="nucleotide sequence ID" value="NZ_PFKO01000325.1"/>
</dbReference>
<sequence length="89" mass="10487">MDIKTLLDLIANQGFPIALSILLIFRIDRFMQEIVVAQKEGYRQVLENTKEIHNTITTLNQQNREYYSLRFSEVQKELSGMKVKLEKIE</sequence>
<accession>A0A2M7PLR6</accession>